<comment type="caution">
    <text evidence="8">The sequence shown here is derived from an EMBL/GenBank/DDBJ whole genome shotgun (WGS) entry which is preliminary data.</text>
</comment>
<gene>
    <name evidence="8" type="ORF">Voc01_009250</name>
</gene>
<keyword evidence="2" id="KW-1003">Cell membrane</keyword>
<dbReference type="EMBL" id="BOPH01000013">
    <property type="protein sequence ID" value="GIJ66008.1"/>
    <property type="molecule type" value="Genomic_DNA"/>
</dbReference>
<dbReference type="PANTHER" id="PTHR36115:SF4">
    <property type="entry name" value="MEMBRANE PROTEIN"/>
    <property type="match status" value="1"/>
</dbReference>
<reference evidence="8" key="1">
    <citation type="submission" date="2021-01" db="EMBL/GenBank/DDBJ databases">
        <title>Whole genome shotgun sequence of Virgisporangium ochraceum NBRC 16418.</title>
        <authorList>
            <person name="Komaki H."/>
            <person name="Tamura T."/>
        </authorList>
    </citation>
    <scope>NUCLEOTIDE SEQUENCE</scope>
    <source>
        <strain evidence="8">NBRC 16418</strain>
    </source>
</reference>
<keyword evidence="9" id="KW-1185">Reference proteome</keyword>
<sequence length="195" mass="22029">MTEYGQYPQSGYQMPQYPQGSADHQMQQPAFQVPMAPDGRPLADPGKRLLARILDSLFWFVAYALLGVVVVLFIYLAVAIFGDDSPVVPIMAIFLMVLIVLASLYVYEVELPFRYNGQTPGKRIMKIAIASLEPGVPLRRGQLTYRMLMTQLFNLLGSCYVGLLDPLWCLWDKPYKQCLHDKGPKTVVVRVDQAR</sequence>
<dbReference type="InterPro" id="IPR010432">
    <property type="entry name" value="RDD"/>
</dbReference>
<proteinExistence type="predicted"/>
<evidence type="ECO:0000313" key="8">
    <source>
        <dbReference type="EMBL" id="GIJ66008.1"/>
    </source>
</evidence>
<evidence type="ECO:0000256" key="3">
    <source>
        <dbReference type="ARBA" id="ARBA00022692"/>
    </source>
</evidence>
<evidence type="ECO:0000256" key="6">
    <source>
        <dbReference type="SAM" id="Phobius"/>
    </source>
</evidence>
<feature type="transmembrane region" description="Helical" evidence="6">
    <location>
        <begin position="87"/>
        <end position="107"/>
    </location>
</feature>
<dbReference type="PANTHER" id="PTHR36115">
    <property type="entry name" value="PROLINE-RICH ANTIGEN HOMOLOG-RELATED"/>
    <property type="match status" value="1"/>
</dbReference>
<dbReference type="Proteomes" id="UP000635606">
    <property type="component" value="Unassembled WGS sequence"/>
</dbReference>
<evidence type="ECO:0000313" key="9">
    <source>
        <dbReference type="Proteomes" id="UP000635606"/>
    </source>
</evidence>
<evidence type="ECO:0000256" key="2">
    <source>
        <dbReference type="ARBA" id="ARBA00022475"/>
    </source>
</evidence>
<name>A0A8J3ZQD3_9ACTN</name>
<evidence type="ECO:0000256" key="1">
    <source>
        <dbReference type="ARBA" id="ARBA00004651"/>
    </source>
</evidence>
<comment type="subcellular location">
    <subcellularLocation>
        <location evidence="1">Cell membrane</location>
        <topology evidence="1">Multi-pass membrane protein</topology>
    </subcellularLocation>
</comment>
<evidence type="ECO:0000256" key="4">
    <source>
        <dbReference type="ARBA" id="ARBA00022989"/>
    </source>
</evidence>
<dbReference type="AlphaFoldDB" id="A0A8J3ZQD3"/>
<dbReference type="Pfam" id="PF06271">
    <property type="entry name" value="RDD"/>
    <property type="match status" value="1"/>
</dbReference>
<keyword evidence="5 6" id="KW-0472">Membrane</keyword>
<organism evidence="8 9">
    <name type="scientific">Virgisporangium ochraceum</name>
    <dbReference type="NCBI Taxonomy" id="65505"/>
    <lineage>
        <taxon>Bacteria</taxon>
        <taxon>Bacillati</taxon>
        <taxon>Actinomycetota</taxon>
        <taxon>Actinomycetes</taxon>
        <taxon>Micromonosporales</taxon>
        <taxon>Micromonosporaceae</taxon>
        <taxon>Virgisporangium</taxon>
    </lineage>
</organism>
<keyword evidence="4 6" id="KW-1133">Transmembrane helix</keyword>
<dbReference type="GO" id="GO:0005886">
    <property type="term" value="C:plasma membrane"/>
    <property type="evidence" value="ECO:0007669"/>
    <property type="project" value="UniProtKB-SubCell"/>
</dbReference>
<dbReference type="RefSeq" id="WP_203926004.1">
    <property type="nucleotide sequence ID" value="NZ_BOPH01000013.1"/>
</dbReference>
<accession>A0A8J3ZQD3</accession>
<evidence type="ECO:0000256" key="5">
    <source>
        <dbReference type="ARBA" id="ARBA00023136"/>
    </source>
</evidence>
<feature type="domain" description="RDD" evidence="7">
    <location>
        <begin position="43"/>
        <end position="182"/>
    </location>
</feature>
<protein>
    <submittedName>
        <fullName evidence="8">RDD family protein</fullName>
    </submittedName>
</protein>
<keyword evidence="3 6" id="KW-0812">Transmembrane</keyword>
<feature type="transmembrane region" description="Helical" evidence="6">
    <location>
        <begin position="57"/>
        <end position="81"/>
    </location>
</feature>
<dbReference type="InterPro" id="IPR051791">
    <property type="entry name" value="Pra-immunoreactive"/>
</dbReference>
<evidence type="ECO:0000259" key="7">
    <source>
        <dbReference type="Pfam" id="PF06271"/>
    </source>
</evidence>